<reference evidence="12 13" key="1">
    <citation type="submission" date="2024-03" db="EMBL/GenBank/DDBJ databases">
        <title>Human intestinal bacterial collection.</title>
        <authorList>
            <person name="Pauvert C."/>
            <person name="Hitch T.C.A."/>
            <person name="Clavel T."/>
        </authorList>
    </citation>
    <scope>NUCLEOTIDE SEQUENCE [LARGE SCALE GENOMIC DNA]</scope>
    <source>
        <strain evidence="12 13">CLA-AA-H255</strain>
    </source>
</reference>
<gene>
    <name evidence="12" type="ORF">WMO14_07335</name>
</gene>
<comment type="function">
    <text evidence="8">Also involved in hydrogenase metallocenter assembly, probably by participating in the nickel insertion step. This function in hydrogenase biosynthesis requires chaperone activity and the presence of the metal-binding domain, but not PPIase activity.</text>
</comment>
<dbReference type="Pfam" id="PF02579">
    <property type="entry name" value="Nitro_FeMo-Co"/>
    <property type="match status" value="1"/>
</dbReference>
<evidence type="ECO:0000256" key="2">
    <source>
        <dbReference type="ARBA" id="ARBA00004496"/>
    </source>
</evidence>
<dbReference type="InterPro" id="IPR036105">
    <property type="entry name" value="DiNase_FeMo-co_biosyn_sf"/>
</dbReference>
<evidence type="ECO:0000256" key="7">
    <source>
        <dbReference type="ARBA" id="ARBA00023235"/>
    </source>
</evidence>
<evidence type="ECO:0000256" key="5">
    <source>
        <dbReference type="ARBA" id="ARBA00023110"/>
    </source>
</evidence>
<dbReference type="Proteomes" id="UP001442364">
    <property type="component" value="Unassembled WGS sequence"/>
</dbReference>
<dbReference type="InterPro" id="IPR001179">
    <property type="entry name" value="PPIase_FKBP_dom"/>
</dbReference>
<evidence type="ECO:0000259" key="11">
    <source>
        <dbReference type="PROSITE" id="PS50059"/>
    </source>
</evidence>
<comment type="caution">
    <text evidence="12">The sequence shown here is derived from an EMBL/GenBank/DDBJ whole genome shotgun (WGS) entry which is preliminary data.</text>
</comment>
<keyword evidence="6" id="KW-0143">Chaperone</keyword>
<keyword evidence="4" id="KW-0963">Cytoplasm</keyword>
<proteinExistence type="inferred from homology"/>
<dbReference type="PANTHER" id="PTHR47861:SF3">
    <property type="entry name" value="FKBP-TYPE PEPTIDYL-PROLYL CIS-TRANS ISOMERASE SLYD"/>
    <property type="match status" value="1"/>
</dbReference>
<dbReference type="SUPFAM" id="SSF54534">
    <property type="entry name" value="FKBP-like"/>
    <property type="match status" value="1"/>
</dbReference>
<dbReference type="PROSITE" id="PS50059">
    <property type="entry name" value="FKBP_PPIASE"/>
    <property type="match status" value="1"/>
</dbReference>
<accession>A0ABV1BXC5</accession>
<name>A0ABV1BXC5_9FIRM</name>
<evidence type="ECO:0000256" key="8">
    <source>
        <dbReference type="ARBA" id="ARBA00037071"/>
    </source>
</evidence>
<evidence type="ECO:0000313" key="13">
    <source>
        <dbReference type="Proteomes" id="UP001442364"/>
    </source>
</evidence>
<comment type="subcellular location">
    <subcellularLocation>
        <location evidence="2">Cytoplasm</location>
    </subcellularLocation>
</comment>
<dbReference type="Gene3D" id="3.10.50.40">
    <property type="match status" value="1"/>
</dbReference>
<evidence type="ECO:0000313" key="12">
    <source>
        <dbReference type="EMBL" id="MEQ2379690.1"/>
    </source>
</evidence>
<sequence>MKIAVAYENGNVFEHFGHSRQFKIYETDGQNIVKEEVIESEGSGHSAMAGLLAGLDINAVICGGIGGGAANALGEAGIEVYSGVSGYADEALEAYLNGELISEGVNCSHHSHEEEQNCGAADTENESCGCGCGCGSDTDEGGCSCGSNETSGCGGCSGCGGGAPLFDGANVGKVCRVHYKGTFNDGTQFDSSYDRGEPLEFTCGAGMMILGFDKAVADMNVGDIIDVHLMPEEAYGEKDPDAIITVPISELAGSEELKVDDMVYLQNVYGQPFPAKVTALTENDITFDANHEMAGKELNFKIELVEVK</sequence>
<dbReference type="PANTHER" id="PTHR47861">
    <property type="entry name" value="FKBP-TYPE PEPTIDYL-PROLYL CIS-TRANS ISOMERASE SLYD"/>
    <property type="match status" value="1"/>
</dbReference>
<dbReference type="InterPro" id="IPR003731">
    <property type="entry name" value="Di-Nase_FeMo-co_biosynth"/>
</dbReference>
<keyword evidence="5 9" id="KW-0697">Rotamase</keyword>
<dbReference type="RefSeq" id="WP_349153585.1">
    <property type="nucleotide sequence ID" value="NZ_JBBMER010000004.1"/>
</dbReference>
<feature type="domain" description="PPIase FKBP-type" evidence="11">
    <location>
        <begin position="172"/>
        <end position="247"/>
    </location>
</feature>
<organism evidence="12 13">
    <name type="scientific">[Lactobacillus] rogosae</name>
    <dbReference type="NCBI Taxonomy" id="706562"/>
    <lineage>
        <taxon>Bacteria</taxon>
        <taxon>Bacillati</taxon>
        <taxon>Bacillota</taxon>
        <taxon>Clostridia</taxon>
        <taxon>Lachnospirales</taxon>
        <taxon>Lachnospiraceae</taxon>
        <taxon>Lachnospira</taxon>
    </lineage>
</organism>
<keyword evidence="7 9" id="KW-0413">Isomerase</keyword>
<evidence type="ECO:0000256" key="10">
    <source>
        <dbReference type="RuleBase" id="RU003915"/>
    </source>
</evidence>
<protein>
    <recommendedName>
        <fullName evidence="10">Peptidyl-prolyl cis-trans isomerase</fullName>
        <ecNumber evidence="10">5.2.1.8</ecNumber>
    </recommendedName>
</protein>
<keyword evidence="13" id="KW-1185">Reference proteome</keyword>
<evidence type="ECO:0000256" key="9">
    <source>
        <dbReference type="PROSITE-ProRule" id="PRU00277"/>
    </source>
</evidence>
<dbReference type="SUPFAM" id="SSF53146">
    <property type="entry name" value="Nitrogenase accessory factor-like"/>
    <property type="match status" value="1"/>
</dbReference>
<dbReference type="EC" id="5.2.1.8" evidence="10"/>
<evidence type="ECO:0000256" key="4">
    <source>
        <dbReference type="ARBA" id="ARBA00022490"/>
    </source>
</evidence>
<dbReference type="InterPro" id="IPR046357">
    <property type="entry name" value="PPIase_dom_sf"/>
</dbReference>
<comment type="catalytic activity">
    <reaction evidence="1 9 10">
        <text>[protein]-peptidylproline (omega=180) = [protein]-peptidylproline (omega=0)</text>
        <dbReference type="Rhea" id="RHEA:16237"/>
        <dbReference type="Rhea" id="RHEA-COMP:10747"/>
        <dbReference type="Rhea" id="RHEA-COMP:10748"/>
        <dbReference type="ChEBI" id="CHEBI:83833"/>
        <dbReference type="ChEBI" id="CHEBI:83834"/>
        <dbReference type="EC" id="5.2.1.8"/>
    </reaction>
</comment>
<evidence type="ECO:0000256" key="3">
    <source>
        <dbReference type="ARBA" id="ARBA00006577"/>
    </source>
</evidence>
<dbReference type="Gene3D" id="3.30.420.130">
    <property type="entry name" value="Dinitrogenase iron-molybdenum cofactor biosynthesis domain"/>
    <property type="match status" value="1"/>
</dbReference>
<evidence type="ECO:0000256" key="6">
    <source>
        <dbReference type="ARBA" id="ARBA00023186"/>
    </source>
</evidence>
<dbReference type="EMBL" id="JBBMER010000004">
    <property type="protein sequence ID" value="MEQ2379690.1"/>
    <property type="molecule type" value="Genomic_DNA"/>
</dbReference>
<evidence type="ECO:0000256" key="1">
    <source>
        <dbReference type="ARBA" id="ARBA00000971"/>
    </source>
</evidence>
<dbReference type="Pfam" id="PF00254">
    <property type="entry name" value="FKBP_C"/>
    <property type="match status" value="1"/>
</dbReference>
<comment type="similarity">
    <text evidence="3 10">Belongs to the FKBP-type PPIase family.</text>
</comment>